<protein>
    <submittedName>
        <fullName evidence="1">Uncharacterized protein</fullName>
    </submittedName>
</protein>
<organism evidence="1 2">
    <name type="scientific">Oceanimonas pelagia</name>
    <dbReference type="NCBI Taxonomy" id="3028314"/>
    <lineage>
        <taxon>Bacteria</taxon>
        <taxon>Pseudomonadati</taxon>
        <taxon>Pseudomonadota</taxon>
        <taxon>Gammaproteobacteria</taxon>
        <taxon>Aeromonadales</taxon>
        <taxon>Aeromonadaceae</taxon>
        <taxon>Oceanimonas</taxon>
    </lineage>
</organism>
<dbReference type="KEGG" id="ope:PU634_10330"/>
<keyword evidence="2" id="KW-1185">Reference proteome</keyword>
<name>A0AA50KM96_9GAMM</name>
<reference evidence="1 2" key="1">
    <citation type="submission" date="2023-02" db="EMBL/GenBank/DDBJ databases">
        <title>Complete genome sequence of a novel bacterium Oceanimonas sp. NTOU-MSR1 isolated from marine coast sediment.</title>
        <authorList>
            <person name="Yang H.-T."/>
            <person name="Chen Y.-L."/>
            <person name="Ho Y.-N."/>
        </authorList>
    </citation>
    <scope>NUCLEOTIDE SEQUENCE [LARGE SCALE GENOMIC DNA]</scope>
    <source>
        <strain evidence="1 2">NTOU-MSR1</strain>
    </source>
</reference>
<dbReference type="AlphaFoldDB" id="A0AA50KM96"/>
<sequence length="159" mass="17421">MLTPTLYKVGNTRVPGLLSPTHDRQPHIANMTFPAGAPGLAEGVVVVSRSGSQYLLGQARTILGGRQRFLAYPLVRDVAWESFTESVHPVTGLAGPRVSAGVEEVRMGYQGMGVLLHEGLSSDHFRYFTQHDVQVGDNLDGRQVRRVRREGGVNIVDTW</sequence>
<gene>
    <name evidence="1" type="ORF">PU634_10330</name>
</gene>
<evidence type="ECO:0000313" key="2">
    <source>
        <dbReference type="Proteomes" id="UP001223802"/>
    </source>
</evidence>
<dbReference type="Proteomes" id="UP001223802">
    <property type="component" value="Chromosome"/>
</dbReference>
<accession>A0AA50KM96</accession>
<evidence type="ECO:0000313" key="1">
    <source>
        <dbReference type="EMBL" id="WMC09512.1"/>
    </source>
</evidence>
<dbReference type="EMBL" id="CP118224">
    <property type="protein sequence ID" value="WMC09512.1"/>
    <property type="molecule type" value="Genomic_DNA"/>
</dbReference>
<proteinExistence type="predicted"/>
<dbReference type="RefSeq" id="WP_306760707.1">
    <property type="nucleotide sequence ID" value="NZ_CP118224.1"/>
</dbReference>